<proteinExistence type="predicted"/>
<sequence length="73" mass="8691">MFLFVLLSVFVIGMYSCNEKGKAKKVYTTDNLIGTRELAWTKTYDREVKFLEDIVPTDDYECRGRNAYYEFKR</sequence>
<dbReference type="AlphaFoldDB" id="A0A1H6R8E8"/>
<evidence type="ECO:0000313" key="2">
    <source>
        <dbReference type="Proteomes" id="UP000183077"/>
    </source>
</evidence>
<reference evidence="1 2" key="1">
    <citation type="submission" date="2016-10" db="EMBL/GenBank/DDBJ databases">
        <authorList>
            <person name="de Groot N.N."/>
        </authorList>
    </citation>
    <scope>NUCLEOTIDE SEQUENCE [LARGE SCALE GENOMIC DNA]</scope>
    <source>
        <strain evidence="1 2">DSM 23048</strain>
    </source>
</reference>
<gene>
    <name evidence="1" type="ORF">SAMN04488018_101335</name>
</gene>
<organism evidence="1 2">
    <name type="scientific">Myroides marinus</name>
    <dbReference type="NCBI Taxonomy" id="703342"/>
    <lineage>
        <taxon>Bacteria</taxon>
        <taxon>Pseudomonadati</taxon>
        <taxon>Bacteroidota</taxon>
        <taxon>Flavobacteriia</taxon>
        <taxon>Flavobacteriales</taxon>
        <taxon>Flavobacteriaceae</taxon>
        <taxon>Myroides</taxon>
    </lineage>
</organism>
<name>A0A1H6R8E8_9FLAO</name>
<dbReference type="Proteomes" id="UP000183077">
    <property type="component" value="Unassembled WGS sequence"/>
</dbReference>
<accession>A0A1H6R8E8</accession>
<protein>
    <submittedName>
        <fullName evidence="1">Uncharacterized protein</fullName>
    </submittedName>
</protein>
<evidence type="ECO:0000313" key="1">
    <source>
        <dbReference type="EMBL" id="SEI52101.1"/>
    </source>
</evidence>
<dbReference type="EMBL" id="FNYS01000001">
    <property type="protein sequence ID" value="SEI52101.1"/>
    <property type="molecule type" value="Genomic_DNA"/>
</dbReference>